<dbReference type="PANTHER" id="PTHR24320:SF236">
    <property type="entry name" value="SHORT-CHAIN DEHYDROGENASE-RELATED"/>
    <property type="match status" value="1"/>
</dbReference>
<dbReference type="Pfam" id="PF00106">
    <property type="entry name" value="adh_short"/>
    <property type="match status" value="1"/>
</dbReference>
<dbReference type="InterPro" id="IPR002347">
    <property type="entry name" value="SDR_fam"/>
</dbReference>
<keyword evidence="3" id="KW-0560">Oxidoreductase</keyword>
<sequence>MVNTQWEAMKDLCPSNPSFLPQDYPDLTDKIALITGSNTGVGYESAKALLKQNATVIFLNRNLEKTEDAIERIKKELHDKDLNKKIFSFRADLSDLSSIKPAVDKIKSMFHEIHFTILNAGVMQPPDGSKTKQGYELQIGTNVLGHHLLQLLLTPLVLNAATPDFNPRVVWLTSSAHLLSYPKGGIKWDSFHDASNSSSMTCYGQSKTGNMYQAYIYGKLHKKDGIISVGVHPGYLNSELQRSYGKFKQFFLKKIFYPPVYGSYTELFGALSPDVTLEDKYGRYIGPWGEFRLLRDDIQEGLSDGTAQKFWDWASKEVEPYI</sequence>
<comment type="similarity">
    <text evidence="1">Belongs to the short-chain dehydrogenases/reductases (SDR) family.</text>
</comment>
<evidence type="ECO:0000256" key="2">
    <source>
        <dbReference type="ARBA" id="ARBA00022857"/>
    </source>
</evidence>
<dbReference type="GeneID" id="30201515"/>
<evidence type="ECO:0000256" key="1">
    <source>
        <dbReference type="ARBA" id="ARBA00006484"/>
    </source>
</evidence>
<dbReference type="GO" id="GO:0016491">
    <property type="term" value="F:oxidoreductase activity"/>
    <property type="evidence" value="ECO:0007669"/>
    <property type="project" value="UniProtKB-KW"/>
</dbReference>
<dbReference type="OrthoDB" id="191139at2759"/>
<keyword evidence="4" id="KW-0175">Coiled coil</keyword>
<dbReference type="PRINTS" id="PR00081">
    <property type="entry name" value="GDHRDH"/>
</dbReference>
<dbReference type="PANTHER" id="PTHR24320">
    <property type="entry name" value="RETINOL DEHYDROGENASE"/>
    <property type="match status" value="1"/>
</dbReference>
<reference evidence="5 6" key="1">
    <citation type="journal article" date="2016" name="Proc. Natl. Acad. Sci. U.S.A.">
        <title>Comparative genomics of biotechnologically important yeasts.</title>
        <authorList>
            <person name="Riley R."/>
            <person name="Haridas S."/>
            <person name="Wolfe K.H."/>
            <person name="Lopes M.R."/>
            <person name="Hittinger C.T."/>
            <person name="Goeker M."/>
            <person name="Salamov A.A."/>
            <person name="Wisecaver J.H."/>
            <person name="Long T.M."/>
            <person name="Calvey C.H."/>
            <person name="Aerts A.L."/>
            <person name="Barry K.W."/>
            <person name="Choi C."/>
            <person name="Clum A."/>
            <person name="Coughlan A.Y."/>
            <person name="Deshpande S."/>
            <person name="Douglass A.P."/>
            <person name="Hanson S.J."/>
            <person name="Klenk H.-P."/>
            <person name="LaButti K.M."/>
            <person name="Lapidus A."/>
            <person name="Lindquist E.A."/>
            <person name="Lipzen A.M."/>
            <person name="Meier-Kolthoff J.P."/>
            <person name="Ohm R.A."/>
            <person name="Otillar R.P."/>
            <person name="Pangilinan J.L."/>
            <person name="Peng Y."/>
            <person name="Rokas A."/>
            <person name="Rosa C.A."/>
            <person name="Scheuner C."/>
            <person name="Sibirny A.A."/>
            <person name="Slot J.C."/>
            <person name="Stielow J.B."/>
            <person name="Sun H."/>
            <person name="Kurtzman C.P."/>
            <person name="Blackwell M."/>
            <person name="Grigoriev I.V."/>
            <person name="Jeffries T.W."/>
        </authorList>
    </citation>
    <scope>NUCLEOTIDE SEQUENCE [LARGE SCALE GENOMIC DNA]</scope>
    <source>
        <strain evidence="6">ATCC 58044 / CBS 1984 / NCYC 433 / NRRL Y-366-8</strain>
    </source>
</reference>
<keyword evidence="6" id="KW-1185">Reference proteome</keyword>
<evidence type="ECO:0000256" key="4">
    <source>
        <dbReference type="SAM" id="Coils"/>
    </source>
</evidence>
<protein>
    <submittedName>
        <fullName evidence="5">Uncharacterized protein</fullName>
    </submittedName>
</protein>
<dbReference type="AlphaFoldDB" id="A0A1E3P888"/>
<dbReference type="Gene3D" id="3.40.50.720">
    <property type="entry name" value="NAD(P)-binding Rossmann-like Domain"/>
    <property type="match status" value="1"/>
</dbReference>
<gene>
    <name evidence="5" type="ORF">WICANDRAFT_75831</name>
</gene>
<evidence type="ECO:0000313" key="6">
    <source>
        <dbReference type="Proteomes" id="UP000094112"/>
    </source>
</evidence>
<dbReference type="InterPro" id="IPR036291">
    <property type="entry name" value="NAD(P)-bd_dom_sf"/>
</dbReference>
<dbReference type="STRING" id="683960.A0A1E3P888"/>
<dbReference type="RefSeq" id="XP_019040833.1">
    <property type="nucleotide sequence ID" value="XM_019184269.1"/>
</dbReference>
<proteinExistence type="inferred from homology"/>
<evidence type="ECO:0000313" key="5">
    <source>
        <dbReference type="EMBL" id="ODQ61626.1"/>
    </source>
</evidence>
<organism evidence="5 6">
    <name type="scientific">Wickerhamomyces anomalus (strain ATCC 58044 / CBS 1984 / NCYC 433 / NRRL Y-366-8)</name>
    <name type="common">Yeast</name>
    <name type="synonym">Hansenula anomala</name>
    <dbReference type="NCBI Taxonomy" id="683960"/>
    <lineage>
        <taxon>Eukaryota</taxon>
        <taxon>Fungi</taxon>
        <taxon>Dikarya</taxon>
        <taxon>Ascomycota</taxon>
        <taxon>Saccharomycotina</taxon>
        <taxon>Saccharomycetes</taxon>
        <taxon>Phaffomycetales</taxon>
        <taxon>Wickerhamomycetaceae</taxon>
        <taxon>Wickerhamomyces</taxon>
    </lineage>
</organism>
<dbReference type="EMBL" id="KV454208">
    <property type="protein sequence ID" value="ODQ61626.1"/>
    <property type="molecule type" value="Genomic_DNA"/>
</dbReference>
<accession>A0A1E3P888</accession>
<dbReference type="SUPFAM" id="SSF51735">
    <property type="entry name" value="NAD(P)-binding Rossmann-fold domains"/>
    <property type="match status" value="1"/>
</dbReference>
<keyword evidence="2" id="KW-0521">NADP</keyword>
<dbReference type="Proteomes" id="UP000094112">
    <property type="component" value="Unassembled WGS sequence"/>
</dbReference>
<name>A0A1E3P888_WICAA</name>
<feature type="coiled-coil region" evidence="4">
    <location>
        <begin position="56"/>
        <end position="83"/>
    </location>
</feature>
<evidence type="ECO:0000256" key="3">
    <source>
        <dbReference type="ARBA" id="ARBA00023002"/>
    </source>
</evidence>